<dbReference type="InterPro" id="IPR058535">
    <property type="entry name" value="MafB19-deam"/>
</dbReference>
<evidence type="ECO:0000256" key="1">
    <source>
        <dbReference type="ARBA" id="ARBA00022694"/>
    </source>
</evidence>
<dbReference type="GO" id="GO:0008270">
    <property type="term" value="F:zinc ion binding"/>
    <property type="evidence" value="ECO:0007669"/>
    <property type="project" value="UniProtKB-UniRule"/>
</dbReference>
<dbReference type="AlphaFoldDB" id="A0A9D1T1Z8"/>
<dbReference type="InterPro" id="IPR016193">
    <property type="entry name" value="Cytidine_deaminase-like"/>
</dbReference>
<comment type="caution">
    <text evidence="8">The sequence shown here is derived from an EMBL/GenBank/DDBJ whole genome shotgun (WGS) entry which is preliminary data.</text>
</comment>
<keyword evidence="2 6" id="KW-0479">Metal-binding</keyword>
<feature type="domain" description="CMP/dCMP-type deaminase" evidence="7">
    <location>
        <begin position="16"/>
        <end position="143"/>
    </location>
</feature>
<comment type="similarity">
    <text evidence="6">Belongs to the cytidine and deoxycytidylate deaminase family.</text>
</comment>
<keyword evidence="4 6" id="KW-0862">Zinc</keyword>
<dbReference type="PROSITE" id="PS51747">
    <property type="entry name" value="CYT_DCMP_DEAMINASES_2"/>
    <property type="match status" value="1"/>
</dbReference>
<evidence type="ECO:0000256" key="4">
    <source>
        <dbReference type="ARBA" id="ARBA00022833"/>
    </source>
</evidence>
<protein>
    <recommendedName>
        <fullName evidence="6">tRNA-specific adenosine deaminase</fullName>
        <ecNumber evidence="6">3.5.4.33</ecNumber>
    </recommendedName>
</protein>
<feature type="binding site" evidence="6">
    <location>
        <position position="100"/>
    </location>
    <ligand>
        <name>Zn(2+)</name>
        <dbReference type="ChEBI" id="CHEBI:29105"/>
        <note>catalytic</note>
    </ligand>
</feature>
<dbReference type="InterPro" id="IPR002125">
    <property type="entry name" value="CMP_dCMP_dom"/>
</dbReference>
<reference evidence="8" key="1">
    <citation type="submission" date="2020-10" db="EMBL/GenBank/DDBJ databases">
        <authorList>
            <person name="Gilroy R."/>
        </authorList>
    </citation>
    <scope>NUCLEOTIDE SEQUENCE</scope>
    <source>
        <strain evidence="8">10669</strain>
    </source>
</reference>
<feature type="active site" description="Proton donor" evidence="6">
    <location>
        <position position="69"/>
    </location>
</feature>
<dbReference type="PANTHER" id="PTHR11079">
    <property type="entry name" value="CYTOSINE DEAMINASE FAMILY MEMBER"/>
    <property type="match status" value="1"/>
</dbReference>
<dbReference type="HAMAP" id="MF_00972">
    <property type="entry name" value="tRNA_aden_deaminase"/>
    <property type="match status" value="1"/>
</dbReference>
<dbReference type="PANTHER" id="PTHR11079:SF179">
    <property type="entry name" value="TRNA(ADENINE(34)) DEAMINASE, CHLOROPLASTIC"/>
    <property type="match status" value="1"/>
</dbReference>
<keyword evidence="1 6" id="KW-0819">tRNA processing</keyword>
<gene>
    <name evidence="6" type="primary">tadA</name>
    <name evidence="8" type="ORF">IAC75_03550</name>
</gene>
<dbReference type="GO" id="GO:0002100">
    <property type="term" value="P:tRNA wobble adenosine to inosine editing"/>
    <property type="evidence" value="ECO:0007669"/>
    <property type="project" value="UniProtKB-UniRule"/>
</dbReference>
<comment type="catalytic activity">
    <reaction evidence="5 6">
        <text>adenosine(34) in tRNA + H2O + H(+) = inosine(34) in tRNA + NH4(+)</text>
        <dbReference type="Rhea" id="RHEA:43168"/>
        <dbReference type="Rhea" id="RHEA-COMP:10373"/>
        <dbReference type="Rhea" id="RHEA-COMP:10374"/>
        <dbReference type="ChEBI" id="CHEBI:15377"/>
        <dbReference type="ChEBI" id="CHEBI:15378"/>
        <dbReference type="ChEBI" id="CHEBI:28938"/>
        <dbReference type="ChEBI" id="CHEBI:74411"/>
        <dbReference type="ChEBI" id="CHEBI:82852"/>
        <dbReference type="EC" id="3.5.4.33"/>
    </reaction>
</comment>
<sequence length="168" mass="18412">MTDCPFRKIFPSELVRDDRYFMAMAFNEAVDAWKEDEVPIGAVVERGGEIIASAHNRTAGAKDPTAHAEMLAISQAAAAVGDWRLNECALYVTKEPCPMCAGASVMARLGRVVFAWGDPKMGCLGGAFPLHELPRLNHRVSVVSGVLEEECRGILQAYFRMKRENAPS</sequence>
<dbReference type="Gene3D" id="3.40.140.10">
    <property type="entry name" value="Cytidine Deaminase, domain 2"/>
    <property type="match status" value="1"/>
</dbReference>
<dbReference type="Proteomes" id="UP000886812">
    <property type="component" value="Unassembled WGS sequence"/>
</dbReference>
<dbReference type="NCBIfam" id="NF008113">
    <property type="entry name" value="PRK10860.1"/>
    <property type="match status" value="1"/>
</dbReference>
<name>A0A9D1T1Z8_9BACT</name>
<evidence type="ECO:0000256" key="3">
    <source>
        <dbReference type="ARBA" id="ARBA00022801"/>
    </source>
</evidence>
<comment type="function">
    <text evidence="6">Catalyzes the deamination of adenosine to inosine at the wobble position 34 of tRNA(Arg2).</text>
</comment>
<evidence type="ECO:0000256" key="2">
    <source>
        <dbReference type="ARBA" id="ARBA00022723"/>
    </source>
</evidence>
<evidence type="ECO:0000256" key="5">
    <source>
        <dbReference type="ARBA" id="ARBA00048045"/>
    </source>
</evidence>
<evidence type="ECO:0000259" key="7">
    <source>
        <dbReference type="PROSITE" id="PS51747"/>
    </source>
</evidence>
<evidence type="ECO:0000313" key="9">
    <source>
        <dbReference type="Proteomes" id="UP000886812"/>
    </source>
</evidence>
<evidence type="ECO:0000256" key="6">
    <source>
        <dbReference type="HAMAP-Rule" id="MF_00972"/>
    </source>
</evidence>
<dbReference type="EMBL" id="DVOG01000091">
    <property type="protein sequence ID" value="HIV04211.1"/>
    <property type="molecule type" value="Genomic_DNA"/>
</dbReference>
<proteinExistence type="inferred from homology"/>
<comment type="subunit">
    <text evidence="6">Homodimer.</text>
</comment>
<comment type="cofactor">
    <cofactor evidence="6">
        <name>Zn(2+)</name>
        <dbReference type="ChEBI" id="CHEBI:29105"/>
    </cofactor>
    <text evidence="6">Binds 1 zinc ion per subunit.</text>
</comment>
<feature type="binding site" evidence="6">
    <location>
        <position position="67"/>
    </location>
    <ligand>
        <name>Zn(2+)</name>
        <dbReference type="ChEBI" id="CHEBI:29105"/>
        <note>catalytic</note>
    </ligand>
</feature>
<dbReference type="Pfam" id="PF14437">
    <property type="entry name" value="MafB19-deam"/>
    <property type="match status" value="1"/>
</dbReference>
<accession>A0A9D1T1Z8</accession>
<evidence type="ECO:0000313" key="8">
    <source>
        <dbReference type="EMBL" id="HIV04211.1"/>
    </source>
</evidence>
<feature type="binding site" evidence="6">
    <location>
        <position position="97"/>
    </location>
    <ligand>
        <name>Zn(2+)</name>
        <dbReference type="ChEBI" id="CHEBI:29105"/>
        <note>catalytic</note>
    </ligand>
</feature>
<reference evidence="8" key="2">
    <citation type="journal article" date="2021" name="PeerJ">
        <title>Extensive microbial diversity within the chicken gut microbiome revealed by metagenomics and culture.</title>
        <authorList>
            <person name="Gilroy R."/>
            <person name="Ravi A."/>
            <person name="Getino M."/>
            <person name="Pursley I."/>
            <person name="Horton D.L."/>
            <person name="Alikhan N.F."/>
            <person name="Baker D."/>
            <person name="Gharbi K."/>
            <person name="Hall N."/>
            <person name="Watson M."/>
            <person name="Adriaenssens E.M."/>
            <person name="Foster-Nyarko E."/>
            <person name="Jarju S."/>
            <person name="Secka A."/>
            <person name="Antonio M."/>
            <person name="Oren A."/>
            <person name="Chaudhuri R.R."/>
            <person name="La Ragione R."/>
            <person name="Hildebrand F."/>
            <person name="Pallen M.J."/>
        </authorList>
    </citation>
    <scope>NUCLEOTIDE SEQUENCE</scope>
    <source>
        <strain evidence="8">10669</strain>
    </source>
</reference>
<keyword evidence="3 6" id="KW-0378">Hydrolase</keyword>
<dbReference type="CDD" id="cd01285">
    <property type="entry name" value="nucleoside_deaminase"/>
    <property type="match status" value="1"/>
</dbReference>
<dbReference type="EC" id="3.5.4.33" evidence="6"/>
<dbReference type="GO" id="GO:0052717">
    <property type="term" value="F:tRNA-specific adenosine-34 deaminase activity"/>
    <property type="evidence" value="ECO:0007669"/>
    <property type="project" value="UniProtKB-UniRule"/>
</dbReference>
<organism evidence="8 9">
    <name type="scientific">Candidatus Spyradosoma merdigallinarum</name>
    <dbReference type="NCBI Taxonomy" id="2840950"/>
    <lineage>
        <taxon>Bacteria</taxon>
        <taxon>Pseudomonadati</taxon>
        <taxon>Verrucomicrobiota</taxon>
        <taxon>Opitutia</taxon>
        <taxon>Opitutia incertae sedis</taxon>
        <taxon>Candidatus Spyradosoma</taxon>
    </lineage>
</organism>
<dbReference type="InterPro" id="IPR028883">
    <property type="entry name" value="tRNA_aden_deaminase"/>
</dbReference>
<dbReference type="SUPFAM" id="SSF53927">
    <property type="entry name" value="Cytidine deaminase-like"/>
    <property type="match status" value="1"/>
</dbReference>